<organism evidence="2 3">
    <name type="scientific">Cercospora kikuchii</name>
    <dbReference type="NCBI Taxonomy" id="84275"/>
    <lineage>
        <taxon>Eukaryota</taxon>
        <taxon>Fungi</taxon>
        <taxon>Dikarya</taxon>
        <taxon>Ascomycota</taxon>
        <taxon>Pezizomycotina</taxon>
        <taxon>Dothideomycetes</taxon>
        <taxon>Dothideomycetidae</taxon>
        <taxon>Mycosphaerellales</taxon>
        <taxon>Mycosphaerellaceae</taxon>
        <taxon>Cercospora</taxon>
    </lineage>
</organism>
<gene>
    <name evidence="2" type="ORF">CKM354_000468400</name>
</gene>
<dbReference type="RefSeq" id="XP_044655865.1">
    <property type="nucleotide sequence ID" value="XM_044799930.1"/>
</dbReference>
<protein>
    <submittedName>
        <fullName evidence="2">Uncharacterized protein</fullName>
    </submittedName>
</protein>
<evidence type="ECO:0000313" key="3">
    <source>
        <dbReference type="Proteomes" id="UP000825890"/>
    </source>
</evidence>
<accession>A0A9P3CEM2</accession>
<proteinExistence type="predicted"/>
<reference evidence="2 3" key="1">
    <citation type="submission" date="2021-01" db="EMBL/GenBank/DDBJ databases">
        <title>Cercospora kikuchii MAFF 305040 whole genome shotgun sequence.</title>
        <authorList>
            <person name="Kashiwa T."/>
            <person name="Suzuki T."/>
        </authorList>
    </citation>
    <scope>NUCLEOTIDE SEQUENCE [LARGE SCALE GENOMIC DNA]</scope>
    <source>
        <strain evidence="2 3">MAFF 305040</strain>
    </source>
</reference>
<dbReference type="AlphaFoldDB" id="A0A9P3CEM2"/>
<name>A0A9P3CEM2_9PEZI</name>
<dbReference type="OrthoDB" id="3645762at2759"/>
<keyword evidence="3" id="KW-1185">Reference proteome</keyword>
<evidence type="ECO:0000313" key="2">
    <source>
        <dbReference type="EMBL" id="GIZ41378.1"/>
    </source>
</evidence>
<evidence type="ECO:0000256" key="1">
    <source>
        <dbReference type="SAM" id="MobiDB-lite"/>
    </source>
</evidence>
<dbReference type="EMBL" id="BOLY01000003">
    <property type="protein sequence ID" value="GIZ41378.1"/>
    <property type="molecule type" value="Genomic_DNA"/>
</dbReference>
<comment type="caution">
    <text evidence="2">The sequence shown here is derived from an EMBL/GenBank/DDBJ whole genome shotgun (WGS) entry which is preliminary data.</text>
</comment>
<feature type="compositionally biased region" description="Basic and acidic residues" evidence="1">
    <location>
        <begin position="264"/>
        <end position="285"/>
    </location>
</feature>
<sequence>MVDAETTHRIGTAIVQLVELENAANDDVAAAKNETETLARAHARAAFVLTLTEAGTATFVADLKRRREALAALIVASPSEENNTRLQELLQLPKLPVYSLSPTKTSEKPLRNAAAAPLAQLSEPRHNPVPRPTKQPPSGLDSLDAAAHLDYLTVCSCVVYDAEKNEWIELRCGICGSNYSTRTKSYYMIGIPAMVAHMASRHQQNMTYAQSLHKCRFRAIRRKELDEIISGEVQIELVGAPDSVALPARGAEELAQQTSTSNAEQKKQESIGREVVQREEGNIAS</sequence>
<feature type="region of interest" description="Disordered" evidence="1">
    <location>
        <begin position="103"/>
        <end position="140"/>
    </location>
</feature>
<dbReference type="GeneID" id="68290259"/>
<feature type="region of interest" description="Disordered" evidence="1">
    <location>
        <begin position="252"/>
        <end position="285"/>
    </location>
</feature>
<dbReference type="Proteomes" id="UP000825890">
    <property type="component" value="Unassembled WGS sequence"/>
</dbReference>